<organism evidence="1 2">
    <name type="scientific">Janthinobacterium agaricidamnosum</name>
    <dbReference type="NCBI Taxonomy" id="55508"/>
    <lineage>
        <taxon>Bacteria</taxon>
        <taxon>Pseudomonadati</taxon>
        <taxon>Pseudomonadota</taxon>
        <taxon>Betaproteobacteria</taxon>
        <taxon>Burkholderiales</taxon>
        <taxon>Oxalobacteraceae</taxon>
        <taxon>Janthinobacterium</taxon>
    </lineage>
</organism>
<reference evidence="1 2" key="1">
    <citation type="submission" date="2018-10" db="EMBL/GenBank/DDBJ databases">
        <title>Effects of UV and annual dynamics of microbial communities in freshwater RAS systems.</title>
        <authorList>
            <person name="Bekkelund A.K."/>
            <person name="Hansen B.R."/>
            <person name="Stokken H."/>
            <person name="Eriksen B.F."/>
            <person name="Kashulin N.A."/>
        </authorList>
    </citation>
    <scope>NUCLEOTIDE SEQUENCE [LARGE SCALE GENOMIC DNA]</scope>
    <source>
        <strain evidence="1 2">BHSEK</strain>
    </source>
</reference>
<dbReference type="EMBL" id="CP033019">
    <property type="protein sequence ID" value="AYM78179.1"/>
    <property type="molecule type" value="Genomic_DNA"/>
</dbReference>
<keyword evidence="2" id="KW-1185">Reference proteome</keyword>
<gene>
    <name evidence="1" type="ORF">D9M09_22080</name>
</gene>
<evidence type="ECO:0000313" key="1">
    <source>
        <dbReference type="EMBL" id="AYM78179.1"/>
    </source>
</evidence>
<dbReference type="AlphaFoldDB" id="A0A3G2EFB4"/>
<protein>
    <recommendedName>
        <fullName evidence="3">IS110 family transposase</fullName>
    </recommendedName>
</protein>
<evidence type="ECO:0008006" key="3">
    <source>
        <dbReference type="Google" id="ProtNLM"/>
    </source>
</evidence>
<evidence type="ECO:0000313" key="2">
    <source>
        <dbReference type="Proteomes" id="UP000279594"/>
    </source>
</evidence>
<dbReference type="Proteomes" id="UP000279594">
    <property type="component" value="Chromosome"/>
</dbReference>
<sequence>MCFAPASKRAAAAYKTAQGELIMEHAIKQETAFVGIETGKLLLKAVLRSGGDVLCKVLENDVAGYRWLRSWLQRNDVPVMGLRVCMRLDAPYSETPARMLADMGMLVCDAQPAQLADYLRSQGLPEDAAHGAVVLANYCEDKRPAGWTPPSPAYVELRLWLRRLHAIAGVRKQESARLDVHLQAGQHALHALLCQQIACLDAQIRQHETAILAHVRRHPGLPRPPELAGNYQRIARYSVGTSVTGGR</sequence>
<accession>A0A3G2EFB4</accession>
<name>A0A3G2EFB4_9BURK</name>
<proteinExistence type="predicted"/>